<organism evidence="1 2">
    <name type="scientific">Paraburkholderia diazotrophica</name>
    <dbReference type="NCBI Taxonomy" id="667676"/>
    <lineage>
        <taxon>Bacteria</taxon>
        <taxon>Pseudomonadati</taxon>
        <taxon>Pseudomonadota</taxon>
        <taxon>Betaproteobacteria</taxon>
        <taxon>Burkholderiales</taxon>
        <taxon>Burkholderiaceae</taxon>
        <taxon>Paraburkholderia</taxon>
    </lineage>
</organism>
<dbReference type="EMBL" id="FNYE01000013">
    <property type="protein sequence ID" value="SEJ57162.1"/>
    <property type="molecule type" value="Genomic_DNA"/>
</dbReference>
<accession>A0A1H7A562</accession>
<name>A0A1H7A562_9BURK</name>
<dbReference type="OrthoDB" id="9006727at2"/>
<dbReference type="AlphaFoldDB" id="A0A1H7A562"/>
<proteinExistence type="predicted"/>
<dbReference type="STRING" id="667676.SAMN05192539_101383"/>
<protein>
    <submittedName>
        <fullName evidence="1">Uncharacterized protein</fullName>
    </submittedName>
</protein>
<gene>
    <name evidence="1" type="ORF">SAMN05192539_101383</name>
</gene>
<dbReference type="Proteomes" id="UP000198866">
    <property type="component" value="Unassembled WGS sequence"/>
</dbReference>
<dbReference type="RefSeq" id="WP_090867462.1">
    <property type="nucleotide sequence ID" value="NZ_FNYE01000013.1"/>
</dbReference>
<keyword evidence="2" id="KW-1185">Reference proteome</keyword>
<reference evidence="2" key="1">
    <citation type="submission" date="2016-10" db="EMBL/GenBank/DDBJ databases">
        <authorList>
            <person name="Varghese N."/>
            <person name="Submissions S."/>
        </authorList>
    </citation>
    <scope>NUCLEOTIDE SEQUENCE [LARGE SCALE GENOMIC DNA]</scope>
    <source>
        <strain evidence="2">LMG 26031</strain>
    </source>
</reference>
<sequence length="130" mass="14996">MEVERVERIVVALRRAAEHERLLTYQRFHAMFGASDPLTARYDALERAIASLGEVSTIDYGVLLALSNGLPGPDFFRRFQKHRYNDYVAVMGPPIHRQSIKRKRMLVEAERRRVYDDARQKAANHAAETV</sequence>
<evidence type="ECO:0000313" key="2">
    <source>
        <dbReference type="Proteomes" id="UP000198866"/>
    </source>
</evidence>
<evidence type="ECO:0000313" key="1">
    <source>
        <dbReference type="EMBL" id="SEJ57162.1"/>
    </source>
</evidence>